<keyword evidence="1" id="KW-0472">Membrane</keyword>
<sequence length="48" mass="5196">MALGRKRLTCGVIKGLTVCCCALCFTVSTLVCMARLCRDIQSSVQELT</sequence>
<evidence type="ECO:0000313" key="3">
    <source>
        <dbReference type="Proteomes" id="UP001162483"/>
    </source>
</evidence>
<name>A0ABN9CM12_9NEOB</name>
<evidence type="ECO:0000313" key="2">
    <source>
        <dbReference type="EMBL" id="CAI9561159.1"/>
    </source>
</evidence>
<keyword evidence="1" id="KW-0812">Transmembrane</keyword>
<keyword evidence="1" id="KW-1133">Transmembrane helix</keyword>
<accession>A0ABN9CM12</accession>
<protein>
    <submittedName>
        <fullName evidence="2">Uncharacterized protein</fullName>
    </submittedName>
</protein>
<feature type="transmembrane region" description="Helical" evidence="1">
    <location>
        <begin position="12"/>
        <end position="36"/>
    </location>
</feature>
<gene>
    <name evidence="2" type="ORF">SPARVUS_LOCUS5391559</name>
</gene>
<feature type="non-terminal residue" evidence="2">
    <location>
        <position position="48"/>
    </location>
</feature>
<reference evidence="2" key="1">
    <citation type="submission" date="2023-05" db="EMBL/GenBank/DDBJ databases">
        <authorList>
            <person name="Stuckert A."/>
        </authorList>
    </citation>
    <scope>NUCLEOTIDE SEQUENCE</scope>
</reference>
<comment type="caution">
    <text evidence="2">The sequence shown here is derived from an EMBL/GenBank/DDBJ whole genome shotgun (WGS) entry which is preliminary data.</text>
</comment>
<dbReference type="EMBL" id="CATNWA010011115">
    <property type="protein sequence ID" value="CAI9561159.1"/>
    <property type="molecule type" value="Genomic_DNA"/>
</dbReference>
<proteinExistence type="predicted"/>
<organism evidence="2 3">
    <name type="scientific">Staurois parvus</name>
    <dbReference type="NCBI Taxonomy" id="386267"/>
    <lineage>
        <taxon>Eukaryota</taxon>
        <taxon>Metazoa</taxon>
        <taxon>Chordata</taxon>
        <taxon>Craniata</taxon>
        <taxon>Vertebrata</taxon>
        <taxon>Euteleostomi</taxon>
        <taxon>Amphibia</taxon>
        <taxon>Batrachia</taxon>
        <taxon>Anura</taxon>
        <taxon>Neobatrachia</taxon>
        <taxon>Ranoidea</taxon>
        <taxon>Ranidae</taxon>
        <taxon>Staurois</taxon>
    </lineage>
</organism>
<evidence type="ECO:0000256" key="1">
    <source>
        <dbReference type="SAM" id="Phobius"/>
    </source>
</evidence>
<dbReference type="Proteomes" id="UP001162483">
    <property type="component" value="Unassembled WGS sequence"/>
</dbReference>
<keyword evidence="3" id="KW-1185">Reference proteome</keyword>